<feature type="compositionally biased region" description="Basic and acidic residues" evidence="8">
    <location>
        <begin position="781"/>
        <end position="792"/>
    </location>
</feature>
<feature type="compositionally biased region" description="Polar residues" evidence="8">
    <location>
        <begin position="749"/>
        <end position="760"/>
    </location>
</feature>
<dbReference type="SMART" id="SM00066">
    <property type="entry name" value="GAL4"/>
    <property type="match status" value="1"/>
</dbReference>
<feature type="compositionally biased region" description="Polar residues" evidence="8">
    <location>
        <begin position="136"/>
        <end position="150"/>
    </location>
</feature>
<sequence>MVSSVDSKDVPPSDSGDITNQENVSPKGQNGRPPTKPQVRHRASVACASCRDRRIRCVVPKNHTSCTACQRAGADCIIKNDDERRRPISKAYMSSLSDRISMLEGMLLDTGVVPPPAAHPPKTRHENQSKQDDGETLSSHPKQQKNSEGISPTCDVPSPPDSRNDDFAIPDSNHGDPDLSSSQVLQPLAKEDSPFRMLDPKQEDIIHRLLSTKGNLSFDQLSGRIRFFGPTANSHVYAESRDQFDSREPPEQVRRAERIIRSFSVETHDYLVNQFFAFYNSILQVIDRGAFEADRESQESSPKFYSSFLHITILAMGYRVADMDREDMRKITLAPRESTLHREAKYMLDIELERPGGIPSVQALLLLGDLECGVGRDNTGWMYSGMANRLAFDIGLHLDCRSNDMPEQESRIRNMAMRACIIYDKYWGLFLGRPLAIKSQDVDLLSNRLSNLTWGAFEPPKRDLVTEIYEQLIELMELAGRIVETRDNTVSNNASEQYNLFASGEAEDNAYLHVINLDRQLQNWYRRLPDHLAWKPSNIKMAPYSFFLLHQQYHVTMILLHRPWAKYGSITGDGASTGSHPSPDGNHMSLAPDTAPQHSGLASESDSLGMGDPHIIVHDSRTSLSRSICTQQAIRVARIFWQHRQKYDGRKIFVTGIQHAGTAAIALIAALAYQRNEADRRTYVGYLEILSDAVGDMSHTYHPASRMDDLLKAVLEQIRHGMGDPSRPRSGSTSHHGFSFNGVPGSGMSGVSLNNDTSSVVPMRREAADSEFAQPFKKRRPETSRRASEFTRPRPPYFGAKPQPTPPSSLKSQNQLGSNLNPQDHSPLDSFLFSIGVGDTSGHLNMGFMGSTAADMEQPEDACEGVLGVDGMNLAIPSSETWGLDNMHDHHIHGSGSFDPPAGDWTSGPAGLSASSVLGQSAAISSGIMSGAPNFGAAKDTSNLEDKGLNNARFNKDRQTSSNHPKLGQNGVDWIEDDTSIVAISPASLGGLVQNREKLSSGEDGSVGTPRNHALDFFSFS</sequence>
<keyword evidence="4" id="KW-0805">Transcription regulation</keyword>
<keyword evidence="6" id="KW-0804">Transcription</keyword>
<gene>
    <name evidence="10" type="ORF">AK830_g9145</name>
</gene>
<feature type="compositionally biased region" description="Basic and acidic residues" evidence="8">
    <location>
        <begin position="123"/>
        <end position="133"/>
    </location>
</feature>
<evidence type="ECO:0000256" key="2">
    <source>
        <dbReference type="ARBA" id="ARBA00022723"/>
    </source>
</evidence>
<dbReference type="Pfam" id="PF04082">
    <property type="entry name" value="Fungal_trans"/>
    <property type="match status" value="1"/>
</dbReference>
<protein>
    <recommendedName>
        <fullName evidence="9">Zn(2)-C6 fungal-type domain-containing protein</fullName>
    </recommendedName>
</protein>
<feature type="compositionally biased region" description="Polar residues" evidence="8">
    <location>
        <begin position="16"/>
        <end position="28"/>
    </location>
</feature>
<evidence type="ECO:0000256" key="4">
    <source>
        <dbReference type="ARBA" id="ARBA00023015"/>
    </source>
</evidence>
<evidence type="ECO:0000256" key="7">
    <source>
        <dbReference type="ARBA" id="ARBA00023242"/>
    </source>
</evidence>
<comment type="subcellular location">
    <subcellularLocation>
        <location evidence="1">Nucleus</location>
    </subcellularLocation>
</comment>
<feature type="compositionally biased region" description="Polar residues" evidence="8">
    <location>
        <begin position="596"/>
        <end position="605"/>
    </location>
</feature>
<dbReference type="InterPro" id="IPR007219">
    <property type="entry name" value="XnlR_reg_dom"/>
</dbReference>
<dbReference type="Proteomes" id="UP000050424">
    <property type="component" value="Unassembled WGS sequence"/>
</dbReference>
<dbReference type="PROSITE" id="PS50048">
    <property type="entry name" value="ZN2_CY6_FUNGAL_2"/>
    <property type="match status" value="1"/>
</dbReference>
<dbReference type="SUPFAM" id="SSF57701">
    <property type="entry name" value="Zn2/Cys6 DNA-binding domain"/>
    <property type="match status" value="1"/>
</dbReference>
<dbReference type="PANTHER" id="PTHR31313:SF81">
    <property type="entry name" value="TY1 ENHANCER ACTIVATOR"/>
    <property type="match status" value="1"/>
</dbReference>
<feature type="region of interest" description="Disordered" evidence="8">
    <location>
        <begin position="721"/>
        <end position="825"/>
    </location>
</feature>
<organism evidence="10 11">
    <name type="scientific">Neonectria ditissima</name>
    <dbReference type="NCBI Taxonomy" id="78410"/>
    <lineage>
        <taxon>Eukaryota</taxon>
        <taxon>Fungi</taxon>
        <taxon>Dikarya</taxon>
        <taxon>Ascomycota</taxon>
        <taxon>Pezizomycotina</taxon>
        <taxon>Sordariomycetes</taxon>
        <taxon>Hypocreomycetidae</taxon>
        <taxon>Hypocreales</taxon>
        <taxon>Nectriaceae</taxon>
        <taxon>Neonectria</taxon>
    </lineage>
</organism>
<dbReference type="InterPro" id="IPR001138">
    <property type="entry name" value="Zn2Cys6_DnaBD"/>
</dbReference>
<name>A0A0N8H5X8_9HYPO</name>
<dbReference type="CDD" id="cd00067">
    <property type="entry name" value="GAL4"/>
    <property type="match status" value="1"/>
</dbReference>
<dbReference type="GO" id="GO:0005634">
    <property type="term" value="C:nucleus"/>
    <property type="evidence" value="ECO:0007669"/>
    <property type="project" value="UniProtKB-SubCell"/>
</dbReference>
<evidence type="ECO:0000256" key="6">
    <source>
        <dbReference type="ARBA" id="ARBA00023163"/>
    </source>
</evidence>
<evidence type="ECO:0000313" key="10">
    <source>
        <dbReference type="EMBL" id="KPM37412.1"/>
    </source>
</evidence>
<dbReference type="CDD" id="cd12148">
    <property type="entry name" value="fungal_TF_MHR"/>
    <property type="match status" value="1"/>
</dbReference>
<keyword evidence="11" id="KW-1185">Reference proteome</keyword>
<dbReference type="SMART" id="SM00906">
    <property type="entry name" value="Fungal_trans"/>
    <property type="match status" value="1"/>
</dbReference>
<dbReference type="GO" id="GO:0008270">
    <property type="term" value="F:zinc ion binding"/>
    <property type="evidence" value="ECO:0007669"/>
    <property type="project" value="InterPro"/>
</dbReference>
<feature type="compositionally biased region" description="Polar residues" evidence="8">
    <location>
        <begin position="808"/>
        <end position="824"/>
    </location>
</feature>
<feature type="domain" description="Zn(2)-C6 fungal-type" evidence="9">
    <location>
        <begin position="46"/>
        <end position="78"/>
    </location>
</feature>
<keyword evidence="2" id="KW-0479">Metal-binding</keyword>
<comment type="caution">
    <text evidence="10">The sequence shown here is derived from an EMBL/GenBank/DDBJ whole genome shotgun (WGS) entry which is preliminary data.</text>
</comment>
<evidence type="ECO:0000256" key="8">
    <source>
        <dbReference type="SAM" id="MobiDB-lite"/>
    </source>
</evidence>
<feature type="region of interest" description="Disordered" evidence="8">
    <location>
        <begin position="110"/>
        <end position="183"/>
    </location>
</feature>
<keyword evidence="5" id="KW-0238">DNA-binding</keyword>
<feature type="region of interest" description="Disordered" evidence="8">
    <location>
        <begin position="575"/>
        <end position="605"/>
    </location>
</feature>
<proteinExistence type="predicted"/>
<reference evidence="10 11" key="1">
    <citation type="submission" date="2015-09" db="EMBL/GenBank/DDBJ databases">
        <title>Draft genome of a European isolate of the apple canker pathogen Neonectria ditissima.</title>
        <authorList>
            <person name="Gomez-Cortecero A."/>
            <person name="Harrison R.J."/>
            <person name="Armitage A.D."/>
        </authorList>
    </citation>
    <scope>NUCLEOTIDE SEQUENCE [LARGE SCALE GENOMIC DNA]</scope>
    <source>
        <strain evidence="10 11">R09/05</strain>
    </source>
</reference>
<dbReference type="GO" id="GO:0003677">
    <property type="term" value="F:DNA binding"/>
    <property type="evidence" value="ECO:0007669"/>
    <property type="project" value="UniProtKB-KW"/>
</dbReference>
<evidence type="ECO:0000313" key="11">
    <source>
        <dbReference type="Proteomes" id="UP000050424"/>
    </source>
</evidence>
<dbReference type="OrthoDB" id="2154091at2759"/>
<evidence type="ECO:0000256" key="3">
    <source>
        <dbReference type="ARBA" id="ARBA00022833"/>
    </source>
</evidence>
<dbReference type="GO" id="GO:0006351">
    <property type="term" value="P:DNA-templated transcription"/>
    <property type="evidence" value="ECO:0007669"/>
    <property type="project" value="InterPro"/>
</dbReference>
<evidence type="ECO:0000256" key="1">
    <source>
        <dbReference type="ARBA" id="ARBA00004123"/>
    </source>
</evidence>
<accession>A0A0N8H5X8</accession>
<dbReference type="AlphaFoldDB" id="A0A0N8H5X8"/>
<dbReference type="PANTHER" id="PTHR31313">
    <property type="entry name" value="TY1 ENHANCER ACTIVATOR"/>
    <property type="match status" value="1"/>
</dbReference>
<dbReference type="EMBL" id="LKCW01000166">
    <property type="protein sequence ID" value="KPM37412.1"/>
    <property type="molecule type" value="Genomic_DNA"/>
</dbReference>
<dbReference type="GO" id="GO:0000981">
    <property type="term" value="F:DNA-binding transcription factor activity, RNA polymerase II-specific"/>
    <property type="evidence" value="ECO:0007669"/>
    <property type="project" value="InterPro"/>
</dbReference>
<evidence type="ECO:0000256" key="5">
    <source>
        <dbReference type="ARBA" id="ARBA00023125"/>
    </source>
</evidence>
<dbReference type="InterPro" id="IPR036864">
    <property type="entry name" value="Zn2-C6_fun-type_DNA-bd_sf"/>
</dbReference>
<feature type="region of interest" description="Disordered" evidence="8">
    <location>
        <begin position="1"/>
        <end position="41"/>
    </location>
</feature>
<feature type="compositionally biased region" description="Basic and acidic residues" evidence="8">
    <location>
        <begin position="1"/>
        <end position="11"/>
    </location>
</feature>
<keyword evidence="3" id="KW-0862">Zinc</keyword>
<dbReference type="InterPro" id="IPR051615">
    <property type="entry name" value="Transcr_Regulatory_Elem"/>
</dbReference>
<dbReference type="PROSITE" id="PS00463">
    <property type="entry name" value="ZN2_CY6_FUNGAL_1"/>
    <property type="match status" value="1"/>
</dbReference>
<keyword evidence="7" id="KW-0539">Nucleus</keyword>
<dbReference type="STRING" id="78410.A0A0N8H5X8"/>
<evidence type="ECO:0000259" key="9">
    <source>
        <dbReference type="PROSITE" id="PS50048"/>
    </source>
</evidence>
<dbReference type="Gene3D" id="4.10.240.10">
    <property type="entry name" value="Zn(2)-C6 fungal-type DNA-binding domain"/>
    <property type="match status" value="1"/>
</dbReference>